<comment type="caution">
    <text evidence="1">The sequence shown here is derived from an EMBL/GenBank/DDBJ whole genome shotgun (WGS) entry which is preliminary data.</text>
</comment>
<protein>
    <submittedName>
        <fullName evidence="1">Uncharacterized protein</fullName>
    </submittedName>
</protein>
<sequence length="80" mass="9443">MGKKEKAISHLEDVRWSNSSGLEGHDHKNMRSPVYRWSFHFSLLTYMSEDVRWSNTSIAARRSRTRKWAVCQLNIFNDNA</sequence>
<proteinExistence type="predicted"/>
<name>A0A7J6X4A3_THATH</name>
<organism evidence="1 2">
    <name type="scientific">Thalictrum thalictroides</name>
    <name type="common">Rue-anemone</name>
    <name type="synonym">Anemone thalictroides</name>
    <dbReference type="NCBI Taxonomy" id="46969"/>
    <lineage>
        <taxon>Eukaryota</taxon>
        <taxon>Viridiplantae</taxon>
        <taxon>Streptophyta</taxon>
        <taxon>Embryophyta</taxon>
        <taxon>Tracheophyta</taxon>
        <taxon>Spermatophyta</taxon>
        <taxon>Magnoliopsida</taxon>
        <taxon>Ranunculales</taxon>
        <taxon>Ranunculaceae</taxon>
        <taxon>Thalictroideae</taxon>
        <taxon>Thalictrum</taxon>
    </lineage>
</organism>
<keyword evidence="2" id="KW-1185">Reference proteome</keyword>
<dbReference type="AlphaFoldDB" id="A0A7J6X4A3"/>
<evidence type="ECO:0000313" key="1">
    <source>
        <dbReference type="EMBL" id="KAF5204223.1"/>
    </source>
</evidence>
<dbReference type="Proteomes" id="UP000554482">
    <property type="component" value="Unassembled WGS sequence"/>
</dbReference>
<reference evidence="1 2" key="1">
    <citation type="submission" date="2020-06" db="EMBL/GenBank/DDBJ databases">
        <title>Transcriptomic and genomic resources for Thalictrum thalictroides and T. hernandezii: Facilitating candidate gene discovery in an emerging model plant lineage.</title>
        <authorList>
            <person name="Arias T."/>
            <person name="Riano-Pachon D.M."/>
            <person name="Di Stilio V.S."/>
        </authorList>
    </citation>
    <scope>NUCLEOTIDE SEQUENCE [LARGE SCALE GENOMIC DNA]</scope>
    <source>
        <strain evidence="2">cv. WT478/WT964</strain>
        <tissue evidence="1">Leaves</tissue>
    </source>
</reference>
<dbReference type="EMBL" id="JABWDY010005698">
    <property type="protein sequence ID" value="KAF5204223.1"/>
    <property type="molecule type" value="Genomic_DNA"/>
</dbReference>
<evidence type="ECO:0000313" key="2">
    <source>
        <dbReference type="Proteomes" id="UP000554482"/>
    </source>
</evidence>
<accession>A0A7J6X4A3</accession>
<gene>
    <name evidence="1" type="ORF">FRX31_006190</name>
</gene>